<reference evidence="3 4" key="1">
    <citation type="submission" date="2018-06" db="EMBL/GenBank/DDBJ databases">
        <title>Genomic Encyclopedia of Type Strains, Phase IV (KMG-IV): sequencing the most valuable type-strain genomes for metagenomic binning, comparative biology and taxonomic classification.</title>
        <authorList>
            <person name="Goeker M."/>
        </authorList>
    </citation>
    <scope>NUCLEOTIDE SEQUENCE [LARGE SCALE GENOMIC DNA]</scope>
    <source>
        <strain evidence="3 4">DSM 24875</strain>
    </source>
</reference>
<dbReference type="SUPFAM" id="SSF143456">
    <property type="entry name" value="VC0467-like"/>
    <property type="match status" value="1"/>
</dbReference>
<dbReference type="PANTHER" id="PTHR30327">
    <property type="entry name" value="UNCHARACTERIZED PROTEIN YQGE"/>
    <property type="match status" value="1"/>
</dbReference>
<dbReference type="RefSeq" id="WP_113887926.1">
    <property type="nucleotide sequence ID" value="NZ_QNRK01000003.1"/>
</dbReference>
<dbReference type="GO" id="GO:0005829">
    <property type="term" value="C:cytosol"/>
    <property type="evidence" value="ECO:0007669"/>
    <property type="project" value="TreeGrafter"/>
</dbReference>
<dbReference type="HAMAP" id="MF_00758">
    <property type="entry name" value="UPF0301"/>
    <property type="match status" value="1"/>
</dbReference>
<dbReference type="Gene3D" id="3.40.1740.10">
    <property type="entry name" value="VC0467-like"/>
    <property type="match status" value="1"/>
</dbReference>
<comment type="similarity">
    <text evidence="1 2">Belongs to the UPF0301 (AlgH) family.</text>
</comment>
<organism evidence="3 4">
    <name type="scientific">Roseiarcus fermentans</name>
    <dbReference type="NCBI Taxonomy" id="1473586"/>
    <lineage>
        <taxon>Bacteria</taxon>
        <taxon>Pseudomonadati</taxon>
        <taxon>Pseudomonadota</taxon>
        <taxon>Alphaproteobacteria</taxon>
        <taxon>Hyphomicrobiales</taxon>
        <taxon>Roseiarcaceae</taxon>
        <taxon>Roseiarcus</taxon>
    </lineage>
</organism>
<dbReference type="PANTHER" id="PTHR30327:SF1">
    <property type="entry name" value="UPF0301 PROTEIN YQGE"/>
    <property type="match status" value="1"/>
</dbReference>
<dbReference type="AlphaFoldDB" id="A0A366FUD4"/>
<comment type="caution">
    <text evidence="3">The sequence shown here is derived from an EMBL/GenBank/DDBJ whole genome shotgun (WGS) entry which is preliminary data.</text>
</comment>
<accession>A0A366FUD4</accession>
<proteinExistence type="inferred from homology"/>
<keyword evidence="4" id="KW-1185">Reference proteome</keyword>
<evidence type="ECO:0000313" key="3">
    <source>
        <dbReference type="EMBL" id="RBP17309.1"/>
    </source>
</evidence>
<name>A0A366FUD4_9HYPH</name>
<evidence type="ECO:0000313" key="4">
    <source>
        <dbReference type="Proteomes" id="UP000253529"/>
    </source>
</evidence>
<evidence type="ECO:0000256" key="1">
    <source>
        <dbReference type="ARBA" id="ARBA00009600"/>
    </source>
</evidence>
<sequence>MRKTNPPPPVSLEGQFLIAMPSLRDGPFARSVVYMCAHRDDGAMGLIINQRVDEIDFAELLGQLGVVPAEPAIRLPPKAGAVRVVRGGPVETGRGFVLHSADYGASDSTVKIADDICLTATIDILRAIASGDGPSRAVLALGYAGWSSGQLESEILANGWLTCPADPKLIFDADDASKYDRALATLGANLGTLSSDAGHA</sequence>
<dbReference type="InterPro" id="IPR003774">
    <property type="entry name" value="AlgH-like"/>
</dbReference>
<dbReference type="NCBIfam" id="NF001268">
    <property type="entry name" value="PRK00228.1-4"/>
    <property type="match status" value="1"/>
</dbReference>
<dbReference type="EMBL" id="QNRK01000003">
    <property type="protein sequence ID" value="RBP17309.1"/>
    <property type="molecule type" value="Genomic_DNA"/>
</dbReference>
<evidence type="ECO:0000256" key="2">
    <source>
        <dbReference type="HAMAP-Rule" id="MF_00758"/>
    </source>
</evidence>
<protein>
    <recommendedName>
        <fullName evidence="2">UPF0301 protein DFR50_103196</fullName>
    </recommendedName>
</protein>
<dbReference type="Proteomes" id="UP000253529">
    <property type="component" value="Unassembled WGS sequence"/>
</dbReference>
<gene>
    <name evidence="3" type="ORF">DFR50_103196</name>
</gene>
<dbReference type="Pfam" id="PF02622">
    <property type="entry name" value="DUF179"/>
    <property type="match status" value="1"/>
</dbReference>
<dbReference type="OrthoDB" id="9807486at2"/>